<evidence type="ECO:0000256" key="1">
    <source>
        <dbReference type="SAM" id="Phobius"/>
    </source>
</evidence>
<sequence length="74" mass="8280">MPSKKVLSRTSVEELDAELGDSSWESRVSPRFHPSTGTLHLVILLFCLISQTVIVFKVSDLYFDILGSDNLLQV</sequence>
<keyword evidence="1" id="KW-0812">Transmembrane</keyword>
<evidence type="ECO:0000313" key="2">
    <source>
        <dbReference type="EMBL" id="KAK4337870.1"/>
    </source>
</evidence>
<evidence type="ECO:0000313" key="3">
    <source>
        <dbReference type="Proteomes" id="UP001291623"/>
    </source>
</evidence>
<protein>
    <submittedName>
        <fullName evidence="2">Uncharacterized protein</fullName>
    </submittedName>
</protein>
<organism evidence="2 3">
    <name type="scientific">Anisodus tanguticus</name>
    <dbReference type="NCBI Taxonomy" id="243964"/>
    <lineage>
        <taxon>Eukaryota</taxon>
        <taxon>Viridiplantae</taxon>
        <taxon>Streptophyta</taxon>
        <taxon>Embryophyta</taxon>
        <taxon>Tracheophyta</taxon>
        <taxon>Spermatophyta</taxon>
        <taxon>Magnoliopsida</taxon>
        <taxon>eudicotyledons</taxon>
        <taxon>Gunneridae</taxon>
        <taxon>Pentapetalae</taxon>
        <taxon>asterids</taxon>
        <taxon>lamiids</taxon>
        <taxon>Solanales</taxon>
        <taxon>Solanaceae</taxon>
        <taxon>Solanoideae</taxon>
        <taxon>Hyoscyameae</taxon>
        <taxon>Anisodus</taxon>
    </lineage>
</organism>
<keyword evidence="1" id="KW-0472">Membrane</keyword>
<accession>A0AAE1UUJ9</accession>
<dbReference type="AlphaFoldDB" id="A0AAE1UUJ9"/>
<keyword evidence="3" id="KW-1185">Reference proteome</keyword>
<reference evidence="2" key="1">
    <citation type="submission" date="2023-12" db="EMBL/GenBank/DDBJ databases">
        <title>Genome assembly of Anisodus tanguticus.</title>
        <authorList>
            <person name="Wang Y.-J."/>
        </authorList>
    </citation>
    <scope>NUCLEOTIDE SEQUENCE</scope>
    <source>
        <strain evidence="2">KB-2021</strain>
        <tissue evidence="2">Leaf</tissue>
    </source>
</reference>
<name>A0AAE1UUJ9_9SOLA</name>
<comment type="caution">
    <text evidence="2">The sequence shown here is derived from an EMBL/GenBank/DDBJ whole genome shotgun (WGS) entry which is preliminary data.</text>
</comment>
<dbReference type="Proteomes" id="UP001291623">
    <property type="component" value="Unassembled WGS sequence"/>
</dbReference>
<gene>
    <name evidence="2" type="ORF">RND71_042357</name>
</gene>
<feature type="transmembrane region" description="Helical" evidence="1">
    <location>
        <begin position="37"/>
        <end position="56"/>
    </location>
</feature>
<keyword evidence="1" id="KW-1133">Transmembrane helix</keyword>
<dbReference type="EMBL" id="JAVYJV010000024">
    <property type="protein sequence ID" value="KAK4337870.1"/>
    <property type="molecule type" value="Genomic_DNA"/>
</dbReference>
<proteinExistence type="predicted"/>